<name>A0A845S914_9PROT</name>
<accession>A0A845S914</accession>
<keyword evidence="1" id="KW-0812">Transmembrane</keyword>
<feature type="transmembrane region" description="Helical" evidence="1">
    <location>
        <begin position="119"/>
        <end position="144"/>
    </location>
</feature>
<evidence type="ECO:0000313" key="5">
    <source>
        <dbReference type="EMBL" id="NCU63027.1"/>
    </source>
</evidence>
<dbReference type="Proteomes" id="UP000713222">
    <property type="component" value="Unassembled WGS sequence"/>
</dbReference>
<dbReference type="Pfam" id="PF07670">
    <property type="entry name" value="Gate"/>
    <property type="match status" value="1"/>
</dbReference>
<dbReference type="Proteomes" id="UP000747791">
    <property type="component" value="Unassembled WGS sequence"/>
</dbReference>
<evidence type="ECO:0000313" key="4">
    <source>
        <dbReference type="EMBL" id="NCU52908.1"/>
    </source>
</evidence>
<keyword evidence="1" id="KW-1133">Transmembrane helix</keyword>
<dbReference type="AlphaFoldDB" id="A0A845S914"/>
<gene>
    <name evidence="3" type="ORF">EBV32_02360</name>
    <name evidence="5" type="ORF">EBV78_02920</name>
    <name evidence="4" type="ORF">EBX74_01180</name>
</gene>
<evidence type="ECO:0000256" key="1">
    <source>
        <dbReference type="SAM" id="Phobius"/>
    </source>
</evidence>
<feature type="transmembrane region" description="Helical" evidence="1">
    <location>
        <begin position="88"/>
        <end position="107"/>
    </location>
</feature>
<feature type="transmembrane region" description="Helical" evidence="1">
    <location>
        <begin position="20"/>
        <end position="39"/>
    </location>
</feature>
<feature type="domain" description="Nucleoside transporter/FeoB GTPase Gate" evidence="2">
    <location>
        <begin position="19"/>
        <end position="95"/>
    </location>
</feature>
<feature type="transmembrane region" description="Helical" evidence="1">
    <location>
        <begin position="213"/>
        <end position="238"/>
    </location>
</feature>
<reference evidence="5 6" key="1">
    <citation type="submission" date="2018-10" db="EMBL/GenBank/DDBJ databases">
        <title>Iterative Subtractive Binning of Freshwater Chronoseries Metagenomes Recovers Nearly Complete Genomes from over Four Hundred Novel Species.</title>
        <authorList>
            <person name="Rodriguez-R L.M."/>
            <person name="Tsementzi D."/>
            <person name="Luo C."/>
            <person name="Konstantinidis K.T."/>
        </authorList>
    </citation>
    <scope>NUCLEOTIDE SEQUENCE [LARGE SCALE GENOMIC DNA]</scope>
    <source>
        <strain evidence="5">WB7_2B_003</strain>
        <strain evidence="3">WB7_6_001</strain>
        <strain evidence="4">WB8_2A_004</strain>
    </source>
</reference>
<sequence>MSKFFKNSLSEIKDICVPLYKILIPFIFIIKILEEIGIVKIISNLFEPIVQLLGLPAELGIVWVTAIIINVYAAIILFINIVPSLDLTVAQVTVLTVIILIAHNILVESAISRAAGVSFFYASILRIGIAFVAGFILYRIYFYFGFLQEKFSLVLEQRVVATDYYSWLLGQVENLIYIFCIICILVFSLNFLKKIGVENLIKRLLANPLKLMGISSSAINIIIVGLTIGLQFGGGLLIKEAKSGSINKQSILLSLSLLNLVHAVIEDTILMMIIGGHISGVLFFRVIFSLLIVFLILFLYKKFQGLFNKLVFVKI</sequence>
<dbReference type="EMBL" id="RGGN01000094">
    <property type="protein sequence ID" value="NCU63027.1"/>
    <property type="molecule type" value="Genomic_DNA"/>
</dbReference>
<evidence type="ECO:0000313" key="6">
    <source>
        <dbReference type="Proteomes" id="UP000572953"/>
    </source>
</evidence>
<dbReference type="InterPro" id="IPR011642">
    <property type="entry name" value="Gate_dom"/>
</dbReference>
<dbReference type="EMBL" id="RGOB01000018">
    <property type="protein sequence ID" value="NCU52908.1"/>
    <property type="molecule type" value="Genomic_DNA"/>
</dbReference>
<dbReference type="Proteomes" id="UP000572953">
    <property type="component" value="Unassembled WGS sequence"/>
</dbReference>
<protein>
    <submittedName>
        <fullName evidence="5">Nucleoside recognition protein</fullName>
    </submittedName>
</protein>
<feature type="transmembrane region" description="Helical" evidence="1">
    <location>
        <begin position="250"/>
        <end position="270"/>
    </location>
</feature>
<proteinExistence type="predicted"/>
<evidence type="ECO:0000313" key="3">
    <source>
        <dbReference type="EMBL" id="NBN87920.1"/>
    </source>
</evidence>
<evidence type="ECO:0000259" key="2">
    <source>
        <dbReference type="Pfam" id="PF07670"/>
    </source>
</evidence>
<dbReference type="EMBL" id="RGET01000024">
    <property type="protein sequence ID" value="NBN87920.1"/>
    <property type="molecule type" value="Genomic_DNA"/>
</dbReference>
<feature type="transmembrane region" description="Helical" evidence="1">
    <location>
        <begin position="60"/>
        <end position="82"/>
    </location>
</feature>
<organism evidence="5 6">
    <name type="scientific">Candidatus Fonsibacter lacus</name>
    <dbReference type="NCBI Taxonomy" id="2576439"/>
    <lineage>
        <taxon>Bacteria</taxon>
        <taxon>Pseudomonadati</taxon>
        <taxon>Pseudomonadota</taxon>
        <taxon>Alphaproteobacteria</taxon>
        <taxon>Candidatus Pelagibacterales</taxon>
        <taxon>Candidatus Pelagibacterales incertae sedis</taxon>
        <taxon>Candidatus Fonsibacter</taxon>
    </lineage>
</organism>
<feature type="transmembrane region" description="Helical" evidence="1">
    <location>
        <begin position="282"/>
        <end position="300"/>
    </location>
</feature>
<keyword evidence="1" id="KW-0472">Membrane</keyword>
<comment type="caution">
    <text evidence="5">The sequence shown here is derived from an EMBL/GenBank/DDBJ whole genome shotgun (WGS) entry which is preliminary data.</text>
</comment>
<feature type="transmembrane region" description="Helical" evidence="1">
    <location>
        <begin position="175"/>
        <end position="192"/>
    </location>
</feature>